<protein>
    <submittedName>
        <fullName evidence="2">Uncharacterized protein</fullName>
    </submittedName>
</protein>
<accession>A0A6N2C6T5</accession>
<reference evidence="2" key="1">
    <citation type="submission" date="2019-05" db="EMBL/GenBank/DDBJ databases">
        <title>The de novo reference genome and transcriptome assemblies of the wild tomato species Solanum chilense.</title>
        <authorList>
            <person name="Stam R."/>
            <person name="Nosenko T."/>
            <person name="Hoerger A.C."/>
            <person name="Stephan W."/>
            <person name="Seidel M.A."/>
            <person name="Kuhn J.M.M."/>
            <person name="Haberer G."/>
            <person name="Tellier A."/>
        </authorList>
    </citation>
    <scope>NUCLEOTIDE SEQUENCE</scope>
    <source>
        <tissue evidence="2">Mature leaves</tissue>
    </source>
</reference>
<comment type="caution">
    <text evidence="2">The sequence shown here is derived from an EMBL/GenBank/DDBJ whole genome shotgun (WGS) entry which is preliminary data.</text>
</comment>
<dbReference type="AlphaFoldDB" id="A0A6N2C6T5"/>
<evidence type="ECO:0000313" key="2">
    <source>
        <dbReference type="EMBL" id="TMX02875.1"/>
    </source>
</evidence>
<proteinExistence type="predicted"/>
<feature type="region of interest" description="Disordered" evidence="1">
    <location>
        <begin position="1"/>
        <end position="33"/>
    </location>
</feature>
<sequence>MTTASISHSNPKGKEKEKEHEKKQDQEKEKVKIKQKRKRIKSLALLKGLVYLVDCFSTSLRTNKICALRFKIHCCQSILSSFFIKKTEPTGQFLSLTKERTNITHAKSKMILVFHNKQALVCKYHITFFSYHY</sequence>
<gene>
    <name evidence="2" type="ORF">EJD97_019409</name>
</gene>
<dbReference type="EMBL" id="RXGB01000546">
    <property type="protein sequence ID" value="TMX02875.1"/>
    <property type="molecule type" value="Genomic_DNA"/>
</dbReference>
<evidence type="ECO:0000256" key="1">
    <source>
        <dbReference type="SAM" id="MobiDB-lite"/>
    </source>
</evidence>
<feature type="compositionally biased region" description="Polar residues" evidence="1">
    <location>
        <begin position="1"/>
        <end position="10"/>
    </location>
</feature>
<organism evidence="2">
    <name type="scientific">Solanum chilense</name>
    <name type="common">Tomato</name>
    <name type="synonym">Lycopersicon chilense</name>
    <dbReference type="NCBI Taxonomy" id="4083"/>
    <lineage>
        <taxon>Eukaryota</taxon>
        <taxon>Viridiplantae</taxon>
        <taxon>Streptophyta</taxon>
        <taxon>Embryophyta</taxon>
        <taxon>Tracheophyta</taxon>
        <taxon>Spermatophyta</taxon>
        <taxon>Magnoliopsida</taxon>
        <taxon>eudicotyledons</taxon>
        <taxon>Gunneridae</taxon>
        <taxon>Pentapetalae</taxon>
        <taxon>asterids</taxon>
        <taxon>lamiids</taxon>
        <taxon>Solanales</taxon>
        <taxon>Solanaceae</taxon>
        <taxon>Solanoideae</taxon>
        <taxon>Solaneae</taxon>
        <taxon>Solanum</taxon>
        <taxon>Solanum subgen. Lycopersicon</taxon>
    </lineage>
</organism>
<name>A0A6N2C6T5_SOLCI</name>
<feature type="compositionally biased region" description="Basic and acidic residues" evidence="1">
    <location>
        <begin position="12"/>
        <end position="32"/>
    </location>
</feature>